<name>A0AAN8QEU6_9TELE</name>
<dbReference type="AlphaFoldDB" id="A0AAN8QEU6"/>
<proteinExistence type="predicted"/>
<gene>
    <name evidence="1" type="ORF">J4Q44_G00361790</name>
</gene>
<dbReference type="Proteomes" id="UP001356427">
    <property type="component" value="Unassembled WGS sequence"/>
</dbReference>
<evidence type="ECO:0000313" key="2">
    <source>
        <dbReference type="Proteomes" id="UP001356427"/>
    </source>
</evidence>
<evidence type="ECO:0000313" key="1">
    <source>
        <dbReference type="EMBL" id="KAK6293853.1"/>
    </source>
</evidence>
<protein>
    <submittedName>
        <fullName evidence="1">Uncharacterized protein</fullName>
    </submittedName>
</protein>
<keyword evidence="2" id="KW-1185">Reference proteome</keyword>
<reference evidence="1 2" key="1">
    <citation type="submission" date="2021-04" db="EMBL/GenBank/DDBJ databases">
        <authorList>
            <person name="De Guttry C."/>
            <person name="Zahm M."/>
            <person name="Klopp C."/>
            <person name="Cabau C."/>
            <person name="Louis A."/>
            <person name="Berthelot C."/>
            <person name="Parey E."/>
            <person name="Roest Crollius H."/>
            <person name="Montfort J."/>
            <person name="Robinson-Rechavi M."/>
            <person name="Bucao C."/>
            <person name="Bouchez O."/>
            <person name="Gislard M."/>
            <person name="Lluch J."/>
            <person name="Milhes M."/>
            <person name="Lampietro C."/>
            <person name="Lopez Roques C."/>
            <person name="Donnadieu C."/>
            <person name="Braasch I."/>
            <person name="Desvignes T."/>
            <person name="Postlethwait J."/>
            <person name="Bobe J."/>
            <person name="Wedekind C."/>
            <person name="Guiguen Y."/>
        </authorList>
    </citation>
    <scope>NUCLEOTIDE SEQUENCE [LARGE SCALE GENOMIC DNA]</scope>
    <source>
        <strain evidence="1">Cs_M1</strain>
        <tissue evidence="1">Blood</tissue>
    </source>
</reference>
<dbReference type="EMBL" id="JAGTTL010000036">
    <property type="protein sequence ID" value="KAK6293853.1"/>
    <property type="molecule type" value="Genomic_DNA"/>
</dbReference>
<comment type="caution">
    <text evidence="1">The sequence shown here is derived from an EMBL/GenBank/DDBJ whole genome shotgun (WGS) entry which is preliminary data.</text>
</comment>
<organism evidence="1 2">
    <name type="scientific">Coregonus suidteri</name>
    <dbReference type="NCBI Taxonomy" id="861788"/>
    <lineage>
        <taxon>Eukaryota</taxon>
        <taxon>Metazoa</taxon>
        <taxon>Chordata</taxon>
        <taxon>Craniata</taxon>
        <taxon>Vertebrata</taxon>
        <taxon>Euteleostomi</taxon>
        <taxon>Actinopterygii</taxon>
        <taxon>Neopterygii</taxon>
        <taxon>Teleostei</taxon>
        <taxon>Protacanthopterygii</taxon>
        <taxon>Salmoniformes</taxon>
        <taxon>Salmonidae</taxon>
        <taxon>Coregoninae</taxon>
        <taxon>Coregonus</taxon>
    </lineage>
</organism>
<accession>A0AAN8QEU6</accession>
<sequence>MAEYKQCSYSLRKGIKLAKHQYRDKVESQFNSSDTRRMWQGLQTITDYKWKSSHVVNTDVSHPDKLNTFFARFEDNTVPPTQPTTKDSTSPWLTYLEDVAVASVLIAHHLRQVWVVVHGCGVAEQEHRDNRPVGEDAGSTPRLADGLAAVKVRNKGFDGQ</sequence>